<dbReference type="PANTHER" id="PTHR37477:SF1">
    <property type="entry name" value="COBALT-PRECORRIN-5A HYDROLASE"/>
    <property type="match status" value="1"/>
</dbReference>
<dbReference type="EMBL" id="NNRK01000029">
    <property type="protein sequence ID" value="OYR12643.1"/>
    <property type="molecule type" value="Genomic_DNA"/>
</dbReference>
<reference evidence="2 3" key="1">
    <citation type="submission" date="2017-07" db="EMBL/GenBank/DDBJ databases">
        <title>Phylogenetic study on the rhizospheric bacterium Ochrobactrum sp. A44.</title>
        <authorList>
            <person name="Krzyzanowska D.M."/>
            <person name="Ossowicki A."/>
            <person name="Rajewska M."/>
            <person name="Maciag T."/>
            <person name="Kaczynski Z."/>
            <person name="Czerwicka M."/>
            <person name="Jafra S."/>
        </authorList>
    </citation>
    <scope>NUCLEOTIDE SEQUENCE [LARGE SCALE GENOMIC DNA]</scope>
    <source>
        <strain evidence="2 3">PR17</strain>
    </source>
</reference>
<dbReference type="Gene3D" id="3.30.420.180">
    <property type="entry name" value="CobE/GbiG C-terminal domain"/>
    <property type="match status" value="1"/>
</dbReference>
<dbReference type="InterPro" id="IPR002750">
    <property type="entry name" value="CobE/GbiG_C"/>
</dbReference>
<dbReference type="PANTHER" id="PTHR37477">
    <property type="entry name" value="COBALT-PRECORRIN-5A HYDROLASE"/>
    <property type="match status" value="1"/>
</dbReference>
<sequence>MASDVKRIVLGMGSSSGVKLEELVSLADRVLADAGVIKPDKIATLDIKQNEPVWLALAEHYECSLCFFGAELLEEEAPRIKNPSDVVFATIGCHGVAESAALAAAGPEALLMVEKTVGGRVTAALAVTRI</sequence>
<keyword evidence="3" id="KW-1185">Reference proteome</keyword>
<dbReference type="Proteomes" id="UP000216345">
    <property type="component" value="Unassembled WGS sequence"/>
</dbReference>
<organism evidence="2 3">
    <name type="scientific">Brucella rhizosphaerae</name>
    <dbReference type="NCBI Taxonomy" id="571254"/>
    <lineage>
        <taxon>Bacteria</taxon>
        <taxon>Pseudomonadati</taxon>
        <taxon>Pseudomonadota</taxon>
        <taxon>Alphaproteobacteria</taxon>
        <taxon>Hyphomicrobiales</taxon>
        <taxon>Brucellaceae</taxon>
        <taxon>Brucella/Ochrobactrum group</taxon>
        <taxon>Brucella</taxon>
    </lineage>
</organism>
<feature type="domain" description="CobE/GbiG C-terminal" evidence="1">
    <location>
        <begin position="8"/>
        <end position="126"/>
    </location>
</feature>
<dbReference type="Pfam" id="PF01890">
    <property type="entry name" value="CbiG_C"/>
    <property type="match status" value="1"/>
</dbReference>
<evidence type="ECO:0000259" key="1">
    <source>
        <dbReference type="Pfam" id="PF01890"/>
    </source>
</evidence>
<proteinExistence type="predicted"/>
<evidence type="ECO:0000313" key="2">
    <source>
        <dbReference type="EMBL" id="OYR12643.1"/>
    </source>
</evidence>
<dbReference type="InterPro" id="IPR052553">
    <property type="entry name" value="CbiG_hydrolase"/>
</dbReference>
<comment type="caution">
    <text evidence="2">The sequence shown here is derived from an EMBL/GenBank/DDBJ whole genome shotgun (WGS) entry which is preliminary data.</text>
</comment>
<accession>A0A256FCY2</accession>
<evidence type="ECO:0000313" key="3">
    <source>
        <dbReference type="Proteomes" id="UP000216345"/>
    </source>
</evidence>
<dbReference type="SUPFAM" id="SSF159664">
    <property type="entry name" value="CobE/GbiG C-terminal domain-like"/>
    <property type="match status" value="1"/>
</dbReference>
<gene>
    <name evidence="2" type="ORF">CEV32_0816</name>
</gene>
<name>A0A256FCY2_9HYPH</name>
<protein>
    <submittedName>
        <fullName evidence="2">Cobalamin synthesis G family protein</fullName>
    </submittedName>
</protein>
<dbReference type="AlphaFoldDB" id="A0A256FCY2"/>
<dbReference type="GO" id="GO:0009236">
    <property type="term" value="P:cobalamin biosynthetic process"/>
    <property type="evidence" value="ECO:0007669"/>
    <property type="project" value="InterPro"/>
</dbReference>
<dbReference type="InterPro" id="IPR036518">
    <property type="entry name" value="CobE/GbiG_C_sf"/>
</dbReference>